<evidence type="ECO:0000313" key="3">
    <source>
        <dbReference type="EMBL" id="PSJ04779.1"/>
    </source>
</evidence>
<name>A0A2P7MU90_9CYAN</name>
<dbReference type="RefSeq" id="WP_106632342.1">
    <property type="nucleotide sequence ID" value="NZ_PXXO01000009.1"/>
</dbReference>
<organism evidence="3 4">
    <name type="scientific">Cyanobium usitatum str. Tous</name>
    <dbReference type="NCBI Taxonomy" id="2116684"/>
    <lineage>
        <taxon>Bacteria</taxon>
        <taxon>Bacillati</taxon>
        <taxon>Cyanobacteriota</taxon>
        <taxon>Cyanophyceae</taxon>
        <taxon>Synechococcales</taxon>
        <taxon>Prochlorococcaceae</taxon>
        <taxon>Cyanobium</taxon>
    </lineage>
</organism>
<dbReference type="GO" id="GO:0016829">
    <property type="term" value="F:lyase activity"/>
    <property type="evidence" value="ECO:0007669"/>
    <property type="project" value="UniProtKB-KW"/>
</dbReference>
<sequence>MSQVSLVAARIAALQQAGSALALQQATQELASCADASAAPVLVEVLGFNNPGAAVAAVKGLISLGPAAVEALLQLDPVNYGARAWAVRALAGIGDVRGLELLLDALGSDVAASVRRAAAKGLGQLQLDELPPDQQQAVRRQCLGALLAATSDGEWVVRYAVAVGLELLAAGLPAAGPERQLAQQGLLTLQEAAADNAPVVQRRANLALSRLELQ</sequence>
<comment type="caution">
    <text evidence="3">The sequence shown here is derived from an EMBL/GenBank/DDBJ whole genome shotgun (WGS) entry which is preliminary data.</text>
</comment>
<dbReference type="OrthoDB" id="428465at2"/>
<dbReference type="InterPro" id="IPR011989">
    <property type="entry name" value="ARM-like"/>
</dbReference>
<keyword evidence="1" id="KW-0042">Antenna complex</keyword>
<keyword evidence="4" id="KW-1185">Reference proteome</keyword>
<dbReference type="SUPFAM" id="SSF48371">
    <property type="entry name" value="ARM repeat"/>
    <property type="match status" value="1"/>
</dbReference>
<keyword evidence="2" id="KW-0605">Phycobilisome</keyword>
<proteinExistence type="predicted"/>
<evidence type="ECO:0000313" key="4">
    <source>
        <dbReference type="Proteomes" id="UP000243002"/>
    </source>
</evidence>
<evidence type="ECO:0000256" key="1">
    <source>
        <dbReference type="ARBA" id="ARBA00022549"/>
    </source>
</evidence>
<protein>
    <submittedName>
        <fullName evidence="3">Phycocyanin alpha phycocyanobilin lyase</fullName>
    </submittedName>
</protein>
<accession>A0A2P7MU90</accession>
<gene>
    <name evidence="3" type="ORF">C7K55_08665</name>
</gene>
<dbReference type="Pfam" id="PF13646">
    <property type="entry name" value="HEAT_2"/>
    <property type="match status" value="1"/>
</dbReference>
<dbReference type="InterPro" id="IPR016024">
    <property type="entry name" value="ARM-type_fold"/>
</dbReference>
<dbReference type="GO" id="GO:0030089">
    <property type="term" value="C:phycobilisome"/>
    <property type="evidence" value="ECO:0007669"/>
    <property type="project" value="UniProtKB-KW"/>
</dbReference>
<dbReference type="Proteomes" id="UP000243002">
    <property type="component" value="Unassembled WGS sequence"/>
</dbReference>
<dbReference type="Gene3D" id="1.25.10.10">
    <property type="entry name" value="Leucine-rich Repeat Variant"/>
    <property type="match status" value="1"/>
</dbReference>
<dbReference type="EMBL" id="PXXO01000009">
    <property type="protein sequence ID" value="PSJ04779.1"/>
    <property type="molecule type" value="Genomic_DNA"/>
</dbReference>
<evidence type="ECO:0000256" key="2">
    <source>
        <dbReference type="ARBA" id="ARBA00022738"/>
    </source>
</evidence>
<dbReference type="AlphaFoldDB" id="A0A2P7MU90"/>
<keyword evidence="3" id="KW-0456">Lyase</keyword>
<reference evidence="3 4" key="1">
    <citation type="journal article" date="2018" name="Environ. Microbiol.">
        <title>Ecological and genomic features of two widespread freshwater picocyanobacteria.</title>
        <authorList>
            <person name="Cabello-Yeves P.J."/>
            <person name="Picazo A."/>
            <person name="Camacho A."/>
            <person name="Callieri C."/>
            <person name="Rosselli R."/>
            <person name="Roda-Garcia J.J."/>
            <person name="Coutinho F.H."/>
            <person name="Rodriguez-Valera F."/>
        </authorList>
    </citation>
    <scope>NUCLEOTIDE SEQUENCE [LARGE SCALE GENOMIC DNA]</scope>
    <source>
        <strain evidence="3 4">Tous</strain>
    </source>
</reference>